<dbReference type="OrthoDB" id="6270916at2759"/>
<feature type="compositionally biased region" description="Basic and acidic residues" evidence="1">
    <location>
        <begin position="2172"/>
        <end position="2197"/>
    </location>
</feature>
<feature type="region of interest" description="Disordered" evidence="1">
    <location>
        <begin position="901"/>
        <end position="920"/>
    </location>
</feature>
<feature type="compositionally biased region" description="Basic residues" evidence="1">
    <location>
        <begin position="956"/>
        <end position="967"/>
    </location>
</feature>
<dbReference type="EMBL" id="LUCM01002027">
    <property type="protein sequence ID" value="KAA0197957.1"/>
    <property type="molecule type" value="Genomic_DNA"/>
</dbReference>
<feature type="region of interest" description="Disordered" evidence="1">
    <location>
        <begin position="1648"/>
        <end position="1689"/>
    </location>
</feature>
<evidence type="ECO:0000313" key="2">
    <source>
        <dbReference type="EMBL" id="KAA0197957.1"/>
    </source>
</evidence>
<feature type="compositionally biased region" description="Low complexity" evidence="1">
    <location>
        <begin position="1286"/>
        <end position="1299"/>
    </location>
</feature>
<accession>A0A8E0VK25</accession>
<reference evidence="2" key="1">
    <citation type="submission" date="2019-05" db="EMBL/GenBank/DDBJ databases">
        <title>Annotation for the trematode Fasciolopsis buski.</title>
        <authorList>
            <person name="Choi Y.-J."/>
        </authorList>
    </citation>
    <scope>NUCLEOTIDE SEQUENCE</scope>
    <source>
        <strain evidence="2">HT</strain>
        <tissue evidence="2">Whole worm</tissue>
    </source>
</reference>
<feature type="region of interest" description="Disordered" evidence="1">
    <location>
        <begin position="933"/>
        <end position="980"/>
    </location>
</feature>
<feature type="region of interest" description="Disordered" evidence="1">
    <location>
        <begin position="2129"/>
        <end position="2226"/>
    </location>
</feature>
<proteinExistence type="predicted"/>
<keyword evidence="3" id="KW-1185">Reference proteome</keyword>
<protein>
    <submittedName>
        <fullName evidence="2">Protein unc 79</fullName>
    </submittedName>
</protein>
<dbReference type="PANTHER" id="PTHR21696:SF2">
    <property type="entry name" value="PROTEIN UNC-79 HOMOLOG"/>
    <property type="match status" value="1"/>
</dbReference>
<feature type="compositionally biased region" description="Basic and acidic residues" evidence="1">
    <location>
        <begin position="1174"/>
        <end position="1187"/>
    </location>
</feature>
<feature type="compositionally biased region" description="Low complexity" evidence="1">
    <location>
        <begin position="945"/>
        <end position="955"/>
    </location>
</feature>
<feature type="region of interest" description="Disordered" evidence="1">
    <location>
        <begin position="795"/>
        <end position="890"/>
    </location>
</feature>
<comment type="caution">
    <text evidence="2">The sequence shown here is derived from an EMBL/GenBank/DDBJ whole genome shotgun (WGS) entry which is preliminary data.</text>
</comment>
<organism evidence="2 3">
    <name type="scientific">Fasciolopsis buskii</name>
    <dbReference type="NCBI Taxonomy" id="27845"/>
    <lineage>
        <taxon>Eukaryota</taxon>
        <taxon>Metazoa</taxon>
        <taxon>Spiralia</taxon>
        <taxon>Lophotrochozoa</taxon>
        <taxon>Platyhelminthes</taxon>
        <taxon>Trematoda</taxon>
        <taxon>Digenea</taxon>
        <taxon>Plagiorchiida</taxon>
        <taxon>Echinostomata</taxon>
        <taxon>Echinostomatoidea</taxon>
        <taxon>Fasciolidae</taxon>
        <taxon>Fasciolopsis</taxon>
    </lineage>
</organism>
<feature type="compositionally biased region" description="Polar residues" evidence="1">
    <location>
        <begin position="2161"/>
        <end position="2171"/>
    </location>
</feature>
<feature type="compositionally biased region" description="Basic and acidic residues" evidence="1">
    <location>
        <begin position="968"/>
        <end position="979"/>
    </location>
</feature>
<feature type="compositionally biased region" description="Basic and acidic residues" evidence="1">
    <location>
        <begin position="2355"/>
        <end position="2367"/>
    </location>
</feature>
<sequence length="2553" mass="275916">MRLAICEHILRTLHNLLIFLDYECLEGVPLAMAWMLVYFPITVQPSIVEFMCAVVIPLIYSKSYSSYPSLIGAHGKEDQESFAMDSVPAILTLVFQHVEKIGELSPTLVSFIPQWMTIFCIHILTQISNVVLIFLNFQINQDLLMIIAYGPTEARLPAVCLLFHYWPETYPTVFHGNQTLQPVHYIWEPWKPLTCDRTDCPNKAGKALAMKMTVNPRISAQHGGKPPPLYVCLDCADALNRRDFDQLVDILLPSKQASLKKYNFQTELISSLQFYRKLSEQRTTISFGFSESWISLICESKTCRSKNNQASVTCWSPGCTFLTGNRAIRFCDACHTLRHSYGQTSTGQEGSDTIQPTEPIVDASSRITPGGRRPTHPGFHAYQMPVPEVWDMALDLQSCMVEAIVSLTRETMPRWRQVLLGGGDTSDDRAVAGLTCTGANPPGGPPAGGDMILLGVSTSATATGLSMVGSGGVGPGVLGSAGPGGVSSAGLGLSGTSHLDFAQNQSTTPTARGIAGLTGNAFSASTEAGELSLTGRFSDEDHKVLAVYGALLVGEKCKPRECVNIELLTRITAGIFKWFVDTIYTAEVGSSYDGRGTLRQRYELGDLLERVKSEYILKWIQEVQRLHPEAIFAVLLPHPLEYARIGSCWDALCDRTTQVKHGLSRIGSLIPYDIVTFETWDFVMPYWLETIRTEVPRSEYFELEVLLKKIFDATAGPFPFLPQKVYHFAAERFTNTPVAVQDQALAWLEYDGAEDVNPDFGTDSSEESEMHKAKGFLGSSTNLDTMDGRTGQILDVESEGEDNESVSPTHRRASMTSTIGDAASKQRVLVDRGSPIVSEDEEAPTPDETVGLLSTTRGPSVGASLKKSRKVLQRKRDSGPRSKSTVARTESGLQIQEEFVQSQQLSRTRRISRSQPRQSITIATLASDHVAISGHDHISNGPATSSHSGPSGSGSRRQKRQGRKRLRHGEQPLKFHDPFGHAGYAQETPQLLLSLLGDMLQLYWGHEGVIPQRGLRHLCCAGLDTCILPGPRSAIAVVDPEHPEPGRTKDAAEMDTKRPIELECLDCLDMLTWLNYADLICQHMAPLRPSPKANIEFSVEALTKASEFPEYTDWRVPGDSESVGLDDDNLSVLPAPSYLASMPPVVRVIYLLVCFLRDPAKSAQKNSDYPDPLPDEKAEIPSERSNLDNKISTSSSPRKEGQNGRVSRDPIVLQCIMECLVYLCHVGDCLQQLLNKTQKSLAGPNTNAVTSTGNPVTGSITGAGNAIAAMTAPTTVTTTTTAAMSGASAQSGAGSGAPTKANLVSKTSSTGAQNPGGVICGSCTATPQAQNHFVHYLVHCHLIPSLWGLLKSEWSHLASWVVPLLLHCLSMPGGSQVFWRLIETDFGHSDWRVRFDAIEKTTVLMRELDPIVLSGGFSGVAGMKINSILSGGSMAGTTGVNLFGRPASGAHVRARGAVGRMVGGKNALALSRGQASHGNGHDGASKPGAGTFGAGTTNEHPLIKTALAHAFCCLIGSLDDSNSIIAQITSTQLASLNSTALLLSCILPERQVFTWDFFVNRFGLLALQAQMSPGSQLDIESVTDLNGYHRNSQHFQNQFERAWFAVSRTNGLRSILQSSKAQARQMNTMTIHPNSSTVVWGQAHSASSDIASGQPAGASRYHESDGTTNQEEIETEHPRTQAARFQGSRRSRMSMASFNGLFSVCLAGGEFMDSSNKFLSSIRNALDQDSQERDTLHQWVRLLLKFMSTVHFDLRVDETSSAGTGRHPTSGANAKDELRDRKALSKVQRHLAFLLGYADGTFNMPPHRMRNSTVFHSFLAHVSGVLDRNFGMGSCILHLTLVVLQFCASPQRYATDAQLPTFTLRLLDPQARLHWLQTFLVILYKYEYSAPGGNVPSVLGGTAGSGTSGIGVGSPAGVVGVGGVGSATGVASIGAGNTPGSGTSSTPHSMSGLSSGGLGSGVSGARIRKSSSEAQLLDTDDALRRITPPGGGPVSSSGLSPNLSGPSGTPGGGGSSGLTNPLFGTPHHHYLTGGSTGLTNLPAGGTRGLVEYLIQIVLNTMDAQVHVCRERMEDEPFETATPPMRLREVSNVSGDFTTILETDTPPASPVKLDEDRQDEVFMPGVTVTLIDPETESGTDAGAEQDSVKSTKSTKPVDRSDSQSSPVLPTTRNEQKLSKKRFDGFRHGSTKSKPDLGHHPSPGARTTSDNARKTSTGKFHSGISDRDDLLGRQLRMTNDTDRLSPDSSCSTIYELLENSGPVPPATVSRDEQALHTIKLKCNKMIFRMISRVSFLIFPPKQFFLILAQADVPVESSGELKSTKRAAFRGMRKTSPEFYDNKILTEETQTKTGKTKLSHDAEPESETHRSKPSLSEQSLSSSSDAVHQQSGHSERPLLSAPSTTESPENRQLPTSRADTAGRKRAGPKKSSTFNLSAGTNVLAASTIPAASSSAVSSQQTVSRSGSSTNVATVAATAALTTERCPWCHQVLERSHIIVPGNVSSIARQFLRCTFYNLAPNGLFVQLFQTPIPGEHAPKAVTNRPISVFVILHEMK</sequence>
<feature type="compositionally biased region" description="Low complexity" evidence="1">
    <location>
        <begin position="1994"/>
        <end position="2007"/>
    </location>
</feature>
<dbReference type="Pfam" id="PF14776">
    <property type="entry name" value="UNC-79"/>
    <property type="match status" value="3"/>
</dbReference>
<feature type="compositionally biased region" description="Low complexity" evidence="1">
    <location>
        <begin position="2370"/>
        <end position="2381"/>
    </location>
</feature>
<feature type="compositionally biased region" description="Polar residues" evidence="1">
    <location>
        <begin position="2398"/>
        <end position="2415"/>
    </location>
</feature>
<feature type="compositionally biased region" description="Low complexity" evidence="1">
    <location>
        <begin position="1935"/>
        <end position="1953"/>
    </location>
</feature>
<feature type="compositionally biased region" description="Polar residues" evidence="1">
    <location>
        <begin position="2203"/>
        <end position="2217"/>
    </location>
</feature>
<gene>
    <name evidence="2" type="ORF">FBUS_05065</name>
</gene>
<feature type="region of interest" description="Disordered" evidence="1">
    <location>
        <begin position="1286"/>
        <end position="1308"/>
    </location>
</feature>
<dbReference type="PANTHER" id="PTHR21696">
    <property type="entry name" value="PROTEIN UNC-79 HOMOLOG"/>
    <property type="match status" value="1"/>
</dbReference>
<feature type="compositionally biased region" description="Basic and acidic residues" evidence="1">
    <location>
        <begin position="2337"/>
        <end position="2347"/>
    </location>
</feature>
<feature type="region of interest" description="Disordered" evidence="1">
    <location>
        <begin position="1162"/>
        <end position="1205"/>
    </location>
</feature>
<feature type="compositionally biased region" description="Polar residues" evidence="1">
    <location>
        <begin position="881"/>
        <end position="890"/>
    </location>
</feature>
<dbReference type="Proteomes" id="UP000728185">
    <property type="component" value="Unassembled WGS sequence"/>
</dbReference>
<evidence type="ECO:0000313" key="3">
    <source>
        <dbReference type="Proteomes" id="UP000728185"/>
    </source>
</evidence>
<name>A0A8E0VK25_9TREM</name>
<feature type="region of interest" description="Disordered" evidence="1">
    <location>
        <begin position="1935"/>
        <end position="2027"/>
    </location>
</feature>
<feature type="region of interest" description="Disordered" evidence="1">
    <location>
        <begin position="1473"/>
        <end position="1493"/>
    </location>
</feature>
<dbReference type="InterPro" id="IPR024855">
    <property type="entry name" value="UNC79"/>
</dbReference>
<feature type="region of interest" description="Disordered" evidence="1">
    <location>
        <begin position="2337"/>
        <end position="2432"/>
    </location>
</feature>
<evidence type="ECO:0000256" key="1">
    <source>
        <dbReference type="SAM" id="MobiDB-lite"/>
    </source>
</evidence>